<organism evidence="2 3">
    <name type="scientific">Citrus x changshan-huyou</name>
    <dbReference type="NCBI Taxonomy" id="2935761"/>
    <lineage>
        <taxon>Eukaryota</taxon>
        <taxon>Viridiplantae</taxon>
        <taxon>Streptophyta</taxon>
        <taxon>Embryophyta</taxon>
        <taxon>Tracheophyta</taxon>
        <taxon>Spermatophyta</taxon>
        <taxon>Magnoliopsida</taxon>
        <taxon>eudicotyledons</taxon>
        <taxon>Gunneridae</taxon>
        <taxon>Pentapetalae</taxon>
        <taxon>rosids</taxon>
        <taxon>malvids</taxon>
        <taxon>Sapindales</taxon>
        <taxon>Rutaceae</taxon>
        <taxon>Aurantioideae</taxon>
        <taxon>Citrus</taxon>
    </lineage>
</organism>
<dbReference type="EMBL" id="JBCGBO010000003">
    <property type="protein sequence ID" value="KAK9216445.1"/>
    <property type="molecule type" value="Genomic_DNA"/>
</dbReference>
<comment type="caution">
    <text evidence="2">The sequence shown here is derived from an EMBL/GenBank/DDBJ whole genome shotgun (WGS) entry which is preliminary data.</text>
</comment>
<dbReference type="AlphaFoldDB" id="A0AAP0MU89"/>
<keyword evidence="3" id="KW-1185">Reference proteome</keyword>
<gene>
    <name evidence="2" type="ORF">WN944_008454</name>
</gene>
<protein>
    <submittedName>
        <fullName evidence="2">Uncharacterized protein</fullName>
    </submittedName>
</protein>
<reference evidence="2 3" key="1">
    <citation type="submission" date="2024-05" db="EMBL/GenBank/DDBJ databases">
        <title>Haplotype-resolved chromosome-level genome assembly of Huyou (Citrus changshanensis).</title>
        <authorList>
            <person name="Miao C."/>
            <person name="Chen W."/>
            <person name="Wu Y."/>
            <person name="Wang L."/>
            <person name="Zhao S."/>
            <person name="Grierson D."/>
            <person name="Xu C."/>
            <person name="Chen K."/>
        </authorList>
    </citation>
    <scope>NUCLEOTIDE SEQUENCE [LARGE SCALE GENOMIC DNA]</scope>
    <source>
        <strain evidence="2">01-14</strain>
        <tissue evidence="2">Leaf</tissue>
    </source>
</reference>
<keyword evidence="1" id="KW-0175">Coiled coil</keyword>
<evidence type="ECO:0000313" key="2">
    <source>
        <dbReference type="EMBL" id="KAK9216445.1"/>
    </source>
</evidence>
<evidence type="ECO:0000313" key="3">
    <source>
        <dbReference type="Proteomes" id="UP001428341"/>
    </source>
</evidence>
<accession>A0AAP0MU89</accession>
<feature type="coiled-coil region" evidence="1">
    <location>
        <begin position="20"/>
        <end position="57"/>
    </location>
</feature>
<sequence length="120" mass="13992">MDANKEGKKMKNKIELKPRTLSLEEKNELAKNEENELEKQIQDLKTWTDEIAAMNDEQLVEYLKNRPPELKTVKIQSRQPKEKLVQRVRKSKPPKYTGILASVMKFHKDDDEESSAKPDA</sequence>
<name>A0AAP0MU89_9ROSI</name>
<proteinExistence type="predicted"/>
<dbReference type="Proteomes" id="UP001428341">
    <property type="component" value="Unassembled WGS sequence"/>
</dbReference>
<evidence type="ECO:0000256" key="1">
    <source>
        <dbReference type="SAM" id="Coils"/>
    </source>
</evidence>